<evidence type="ECO:0000256" key="2">
    <source>
        <dbReference type="ARBA" id="ARBA00023125"/>
    </source>
</evidence>
<dbReference type="PROSITE" id="PS51294">
    <property type="entry name" value="HTH_MYB"/>
    <property type="match status" value="2"/>
</dbReference>
<dbReference type="InterPro" id="IPR001005">
    <property type="entry name" value="SANT/Myb"/>
</dbReference>
<evidence type="ECO:0000256" key="4">
    <source>
        <dbReference type="ARBA" id="ARBA00023242"/>
    </source>
</evidence>
<feature type="region of interest" description="Disordered" evidence="5">
    <location>
        <begin position="578"/>
        <end position="648"/>
    </location>
</feature>
<dbReference type="InterPro" id="IPR009057">
    <property type="entry name" value="Homeodomain-like_sf"/>
</dbReference>
<keyword evidence="2" id="KW-0238">DNA-binding</keyword>
<dbReference type="RefSeq" id="XP_066832184.1">
    <property type="nucleotide sequence ID" value="XM_066975557.1"/>
</dbReference>
<feature type="domain" description="HTH myb-type" evidence="8">
    <location>
        <begin position="96"/>
        <end position="150"/>
    </location>
</feature>
<feature type="compositionally biased region" description="Basic and acidic residues" evidence="5">
    <location>
        <begin position="266"/>
        <end position="278"/>
    </location>
</feature>
<dbReference type="EMBL" id="OZ022410">
    <property type="protein sequence ID" value="CAK9441378.1"/>
    <property type="molecule type" value="Genomic_DNA"/>
</dbReference>
<evidence type="ECO:0000259" key="8">
    <source>
        <dbReference type="PROSITE" id="PS51294"/>
    </source>
</evidence>
<evidence type="ECO:0000256" key="1">
    <source>
        <dbReference type="ARBA" id="ARBA00023015"/>
    </source>
</evidence>
<feature type="compositionally biased region" description="Basic residues" evidence="5">
    <location>
        <begin position="418"/>
        <end position="428"/>
    </location>
</feature>
<feature type="region of interest" description="Disordered" evidence="5">
    <location>
        <begin position="416"/>
        <end position="456"/>
    </location>
</feature>
<dbReference type="PROSITE" id="PS51293">
    <property type="entry name" value="SANT"/>
    <property type="match status" value="1"/>
</dbReference>
<keyword evidence="1" id="KW-0805">Transcription regulation</keyword>
<dbReference type="GeneID" id="92210442"/>
<evidence type="ECO:0000313" key="9">
    <source>
        <dbReference type="EMBL" id="CAK9441378.1"/>
    </source>
</evidence>
<dbReference type="PANTHER" id="PTHR46621:SF1">
    <property type="entry name" value="SNRNA-ACTIVATING PROTEIN COMPLEX SUBUNIT 4"/>
    <property type="match status" value="1"/>
</dbReference>
<dbReference type="PANTHER" id="PTHR46621">
    <property type="entry name" value="SNRNA-ACTIVATING PROTEIN COMPLEX SUBUNIT 4"/>
    <property type="match status" value="1"/>
</dbReference>
<organism evidence="9 10">
    <name type="scientific">Lodderomyces beijingensis</name>
    <dbReference type="NCBI Taxonomy" id="1775926"/>
    <lineage>
        <taxon>Eukaryota</taxon>
        <taxon>Fungi</taxon>
        <taxon>Dikarya</taxon>
        <taxon>Ascomycota</taxon>
        <taxon>Saccharomycotina</taxon>
        <taxon>Pichiomycetes</taxon>
        <taxon>Debaryomycetaceae</taxon>
        <taxon>Candida/Lodderomyces clade</taxon>
        <taxon>Lodderomyces</taxon>
    </lineage>
</organism>
<dbReference type="SMART" id="SM00717">
    <property type="entry name" value="SANT"/>
    <property type="match status" value="3"/>
</dbReference>
<feature type="compositionally biased region" description="Polar residues" evidence="5">
    <location>
        <begin position="599"/>
        <end position="617"/>
    </location>
</feature>
<evidence type="ECO:0000256" key="5">
    <source>
        <dbReference type="SAM" id="MobiDB-lite"/>
    </source>
</evidence>
<keyword evidence="4" id="KW-0539">Nucleus</keyword>
<evidence type="ECO:0000259" key="6">
    <source>
        <dbReference type="PROSITE" id="PS50090"/>
    </source>
</evidence>
<feature type="domain" description="SANT" evidence="7">
    <location>
        <begin position="99"/>
        <end position="152"/>
    </location>
</feature>
<sequence>MASNQSSQRPQNPRKRLLPIDPLAITESLGLQTFRKELRKSWSKEEDQKLLELVTRQLEKVVDIDNVDWEKVAKEVSLDGSKKEKNCRKRWSNCLDPALRKGKWTSDEDEQLVRAFEKFGASWLKVASEIEGRTEDQCAKRYKEVLDPKTKDRLKPWSKEEDLLLIEQVKNFGTKWRTVCNVFESRPSLTCRNRWRKLVTEVVRDKASPEIKQAVERITNGDTSVLDSLTKQQEELTKNYLDLDQETKRRFKRKRTETREVYSMQDRNRDNDGDHGDGDHDDVDVDVDVAKDTQIEWSYDLGSRNGAEAATAAAATEVMSIGVIKDRASVELLVAHAKSRDVKISINQHIHHHYARRKGHGREVVAKGGSPQGILDARDAVEPEQSMSRFKHFNYLPAKTDVPKLSSSSPGHIEIKQHQHHHHHHHHYHPPERSRSPSPTKNDLLSSNPRDANVASLLNTDSYNKNIEDEMSNSNPLTPLTQAVELLTNAGTHNTYASYPRSTNNKPPLVESGQNRKLNEEVNGGINFWDSVGVRTARETGKHTRQMYDHVDRASKQKESGLENVSHYHANAANGFRNATTRIPDGHQSQNQHQHQHQPTTNFNGYQRGTNTLQYDVQRSSNNNNSNNNSRKNKAAQSQEDWDEEDEVLAREVGEAGVDQDILDSYGLFYNVYTKEGSTFPDFQPNQQPYSHVEDQNQVKESVYDQWGSGFIIPFNPS</sequence>
<proteinExistence type="predicted"/>
<dbReference type="SUPFAM" id="SSF46689">
    <property type="entry name" value="Homeodomain-like"/>
    <property type="match status" value="2"/>
</dbReference>
<feature type="compositionally biased region" description="Low complexity" evidence="5">
    <location>
        <begin position="618"/>
        <end position="638"/>
    </location>
</feature>
<feature type="domain" description="Myb-like" evidence="6">
    <location>
        <begin position="149"/>
        <end position="199"/>
    </location>
</feature>
<evidence type="ECO:0000313" key="10">
    <source>
        <dbReference type="Proteomes" id="UP001497383"/>
    </source>
</evidence>
<dbReference type="Pfam" id="PF13921">
    <property type="entry name" value="Myb_DNA-bind_6"/>
    <property type="match status" value="1"/>
</dbReference>
<feature type="domain" description="HTH myb-type" evidence="8">
    <location>
        <begin position="156"/>
        <end position="203"/>
    </location>
</feature>
<dbReference type="InterPro" id="IPR017884">
    <property type="entry name" value="SANT_dom"/>
</dbReference>
<accession>A0ABP0ZSD4</accession>
<gene>
    <name evidence="9" type="ORF">LODBEIA_P52460</name>
</gene>
<dbReference type="InterPro" id="IPR017930">
    <property type="entry name" value="Myb_dom"/>
</dbReference>
<dbReference type="InterPro" id="IPR051575">
    <property type="entry name" value="Myb-like_DNA-bd"/>
</dbReference>
<keyword evidence="3" id="KW-0804">Transcription</keyword>
<reference evidence="9 10" key="1">
    <citation type="submission" date="2024-03" db="EMBL/GenBank/DDBJ databases">
        <authorList>
            <person name="Brejova B."/>
        </authorList>
    </citation>
    <scope>NUCLEOTIDE SEQUENCE [LARGE SCALE GENOMIC DNA]</scope>
    <source>
        <strain evidence="9 10">CBS 14171</strain>
    </source>
</reference>
<dbReference type="CDD" id="cd00167">
    <property type="entry name" value="SANT"/>
    <property type="match status" value="3"/>
</dbReference>
<feature type="domain" description="Myb-like" evidence="6">
    <location>
        <begin position="96"/>
        <end position="146"/>
    </location>
</feature>
<keyword evidence="10" id="KW-1185">Reference proteome</keyword>
<evidence type="ECO:0000259" key="7">
    <source>
        <dbReference type="PROSITE" id="PS51293"/>
    </source>
</evidence>
<feature type="domain" description="Myb-like" evidence="6">
    <location>
        <begin position="39"/>
        <end position="95"/>
    </location>
</feature>
<evidence type="ECO:0000256" key="3">
    <source>
        <dbReference type="ARBA" id="ARBA00023163"/>
    </source>
</evidence>
<protein>
    <submittedName>
        <fullName evidence="9">Uncharacterized protein</fullName>
    </submittedName>
</protein>
<feature type="compositionally biased region" description="Polar residues" evidence="5">
    <location>
        <begin position="436"/>
        <end position="456"/>
    </location>
</feature>
<dbReference type="Proteomes" id="UP001497383">
    <property type="component" value="Chromosome 6"/>
</dbReference>
<dbReference type="Pfam" id="PF00249">
    <property type="entry name" value="Myb_DNA-binding"/>
    <property type="match status" value="1"/>
</dbReference>
<name>A0ABP0ZSD4_9ASCO</name>
<feature type="region of interest" description="Disordered" evidence="5">
    <location>
        <begin position="252"/>
        <end position="284"/>
    </location>
</feature>
<dbReference type="Gene3D" id="1.10.10.60">
    <property type="entry name" value="Homeodomain-like"/>
    <property type="match status" value="3"/>
</dbReference>
<dbReference type="PROSITE" id="PS50090">
    <property type="entry name" value="MYB_LIKE"/>
    <property type="match status" value="3"/>
</dbReference>